<sequence>MSQNFDHTSQIYRRIIDETITGACRLQSEAVLRELRQKWLAKLAERIQEMPAKRVEADLQRISEANRTASRQVKQVKKEVPDMLDTGLAAPIPQLQPVVGAGVWDTALTYASFNESTAAGGAATTTTAAKMPAPELHQAPRKLPPEQGADTTTTAVGGAGSAVSGANGSGAIGGGASGIGTSGVGEGVSEGGGEEEDDGWGEWEDPAALEAKPKAPAAPVAVEVVEVVEEVDPSIPQDADFAAKLRTQYGGGAYGDGEDPDEVNSDLDEVKTLSDEEPVAHDVIIGQCEELVRPGARKAQMQGTWEIRVKNGIASVNGQEFMFDTLEATLEF</sequence>
<dbReference type="Proteomes" id="UP000019763">
    <property type="component" value="Unassembled WGS sequence"/>
</dbReference>
<feature type="region of interest" description="Disordered" evidence="5">
    <location>
        <begin position="138"/>
        <end position="161"/>
    </location>
</feature>
<evidence type="ECO:0008006" key="8">
    <source>
        <dbReference type="Google" id="ProtNLM"/>
    </source>
</evidence>
<evidence type="ECO:0000313" key="7">
    <source>
        <dbReference type="Proteomes" id="UP000019763"/>
    </source>
</evidence>
<evidence type="ECO:0000256" key="4">
    <source>
        <dbReference type="SAM" id="Coils"/>
    </source>
</evidence>
<keyword evidence="4" id="KW-0175">Coiled coil</keyword>
<feature type="region of interest" description="Disordered" evidence="5">
    <location>
        <begin position="174"/>
        <end position="201"/>
    </location>
</feature>
<evidence type="ECO:0000256" key="3">
    <source>
        <dbReference type="ARBA" id="ARBA00023242"/>
    </source>
</evidence>
<organism evidence="6 7">
    <name type="scientific">Gregarina niphandrodes</name>
    <name type="common">Septate eugregarine</name>
    <dbReference type="NCBI Taxonomy" id="110365"/>
    <lineage>
        <taxon>Eukaryota</taxon>
        <taxon>Sar</taxon>
        <taxon>Alveolata</taxon>
        <taxon>Apicomplexa</taxon>
        <taxon>Conoidasida</taxon>
        <taxon>Gregarinasina</taxon>
        <taxon>Eugregarinorida</taxon>
        <taxon>Gregarinidae</taxon>
        <taxon>Gregarina</taxon>
    </lineage>
</organism>
<dbReference type="OMA" id="MDNTREV"/>
<name>A0A023AX87_GRENI</name>
<comment type="subcellular location">
    <subcellularLocation>
        <location evidence="1">Nucleus</location>
    </subcellularLocation>
</comment>
<dbReference type="GO" id="GO:0005672">
    <property type="term" value="C:transcription factor TFIIA complex"/>
    <property type="evidence" value="ECO:0007669"/>
    <property type="project" value="InterPro"/>
</dbReference>
<comment type="caution">
    <text evidence="6">The sequence shown here is derived from an EMBL/GenBank/DDBJ whole genome shotgun (WGS) entry which is preliminary data.</text>
</comment>
<dbReference type="SUPFAM" id="SSF50784">
    <property type="entry name" value="Transcription factor IIA (TFIIA), beta-barrel domain"/>
    <property type="match status" value="1"/>
</dbReference>
<feature type="compositionally biased region" description="Low complexity" evidence="5">
    <location>
        <begin position="148"/>
        <end position="161"/>
    </location>
</feature>
<keyword evidence="2" id="KW-0804">Transcription</keyword>
<reference evidence="6" key="1">
    <citation type="submission" date="2013-12" db="EMBL/GenBank/DDBJ databases">
        <authorList>
            <person name="Omoto C.K."/>
            <person name="Sibley D."/>
            <person name="Venepally P."/>
            <person name="Hadjithomas M."/>
            <person name="Karamycheva S."/>
            <person name="Brunk B."/>
            <person name="Roos D."/>
            <person name="Caler E."/>
            <person name="Lorenzi H."/>
        </authorList>
    </citation>
    <scope>NUCLEOTIDE SEQUENCE</scope>
</reference>
<dbReference type="Gene3D" id="2.30.18.10">
    <property type="entry name" value="Transcription factor IIA (TFIIA), beta-barrel domain"/>
    <property type="match status" value="1"/>
</dbReference>
<evidence type="ECO:0000313" key="6">
    <source>
        <dbReference type="EMBL" id="EZG43346.1"/>
    </source>
</evidence>
<dbReference type="AlphaFoldDB" id="A0A023AX87"/>
<feature type="compositionally biased region" description="Acidic residues" evidence="5">
    <location>
        <begin position="192"/>
        <end position="201"/>
    </location>
</feature>
<dbReference type="GO" id="GO:0006367">
    <property type="term" value="P:transcription initiation at RNA polymerase II promoter"/>
    <property type="evidence" value="ECO:0007669"/>
    <property type="project" value="InterPro"/>
</dbReference>
<dbReference type="VEuPathDB" id="CryptoDB:GNI_176080"/>
<accession>A0A023AX87</accession>
<dbReference type="InterPro" id="IPR009088">
    <property type="entry name" value="TFIIA_b-brl"/>
</dbReference>
<evidence type="ECO:0000256" key="1">
    <source>
        <dbReference type="ARBA" id="ARBA00004123"/>
    </source>
</evidence>
<keyword evidence="3" id="KW-0539">Nucleus</keyword>
<gene>
    <name evidence="6" type="ORF">GNI_176080</name>
</gene>
<keyword evidence="7" id="KW-1185">Reference proteome</keyword>
<dbReference type="EMBL" id="AFNH02001325">
    <property type="protein sequence ID" value="EZG43346.1"/>
    <property type="molecule type" value="Genomic_DNA"/>
</dbReference>
<feature type="compositionally biased region" description="Gly residues" evidence="5">
    <location>
        <begin position="174"/>
        <end position="191"/>
    </location>
</feature>
<dbReference type="GeneID" id="22915964"/>
<evidence type="ECO:0000256" key="5">
    <source>
        <dbReference type="SAM" id="MobiDB-lite"/>
    </source>
</evidence>
<feature type="coiled-coil region" evidence="4">
    <location>
        <begin position="52"/>
        <end position="79"/>
    </location>
</feature>
<proteinExistence type="predicted"/>
<protein>
    <recommendedName>
        <fullName evidence="8">Transcription factor IIA, alpha/beta subunit</fullName>
    </recommendedName>
</protein>
<dbReference type="RefSeq" id="XP_011133395.1">
    <property type="nucleotide sequence ID" value="XM_011135093.1"/>
</dbReference>
<evidence type="ECO:0000256" key="2">
    <source>
        <dbReference type="ARBA" id="ARBA00023163"/>
    </source>
</evidence>